<dbReference type="Pfam" id="PF05841">
    <property type="entry name" value="Apc15p"/>
    <property type="match status" value="1"/>
</dbReference>
<accession>A0A1Q5UA36</accession>
<dbReference type="GO" id="GO:0031145">
    <property type="term" value="P:anaphase-promoting complex-dependent catabolic process"/>
    <property type="evidence" value="ECO:0007669"/>
    <property type="project" value="InterPro"/>
</dbReference>
<organism evidence="2 3">
    <name type="scientific">Penicillium subrubescens</name>
    <dbReference type="NCBI Taxonomy" id="1316194"/>
    <lineage>
        <taxon>Eukaryota</taxon>
        <taxon>Fungi</taxon>
        <taxon>Dikarya</taxon>
        <taxon>Ascomycota</taxon>
        <taxon>Pezizomycotina</taxon>
        <taxon>Eurotiomycetes</taxon>
        <taxon>Eurotiomycetidae</taxon>
        <taxon>Eurotiales</taxon>
        <taxon>Aspergillaceae</taxon>
        <taxon>Penicillium</taxon>
    </lineage>
</organism>
<dbReference type="AlphaFoldDB" id="A0A1Q5UA36"/>
<dbReference type="EMBL" id="MNBE01000544">
    <property type="protein sequence ID" value="OKP09331.1"/>
    <property type="molecule type" value="Genomic_DNA"/>
</dbReference>
<reference evidence="2 3" key="1">
    <citation type="submission" date="2016-10" db="EMBL/GenBank/DDBJ databases">
        <title>Genome sequence of the ascomycete fungus Penicillium subrubescens.</title>
        <authorList>
            <person name="De Vries R.P."/>
            <person name="Peng M."/>
            <person name="Dilokpimol A."/>
            <person name="Hilden K."/>
            <person name="Makela M.R."/>
            <person name="Grigoriev I."/>
            <person name="Riley R."/>
            <person name="Granchi Z."/>
        </authorList>
    </citation>
    <scope>NUCLEOTIDE SEQUENCE [LARGE SCALE GENOMIC DNA]</scope>
    <source>
        <strain evidence="2 3">CBS 132785</strain>
    </source>
</reference>
<dbReference type="GO" id="GO:0005680">
    <property type="term" value="C:anaphase-promoting complex"/>
    <property type="evidence" value="ECO:0007669"/>
    <property type="project" value="InterPro"/>
</dbReference>
<name>A0A1Q5UA36_9EURO</name>
<sequence length="261" mass="29355">MATILFTTIPDLHFSFGMPPSSLSDLTRVRADERLWKAHKRHIASFGRSWIKSAGCAKTARLEEEQTAHREVEHDALAGLMDNFRIPEQPDNALMMELDLDHDIPGSDFEALYLKQERRGEDHWDDGLGFGGEPFSADVSDFGSVPWYSPVHLSHVVGDGLEEAMGYQRAHRRQDNASGETEDYMWVDRPRFPDILLTSTPLIPAMTGGRGIVSEMQRSFVQRLRSQDNGLDDGTPALGGDFDGMGQSVQHRRADRMTMPR</sequence>
<keyword evidence="3" id="KW-1185">Reference proteome</keyword>
<gene>
    <name evidence="2" type="ORF">PENSUB_5325</name>
</gene>
<feature type="region of interest" description="Disordered" evidence="1">
    <location>
        <begin position="227"/>
        <end position="261"/>
    </location>
</feature>
<evidence type="ECO:0000313" key="2">
    <source>
        <dbReference type="EMBL" id="OKP09331.1"/>
    </source>
</evidence>
<dbReference type="InterPro" id="IPR008402">
    <property type="entry name" value="APC_su15/mnd2"/>
</dbReference>
<evidence type="ECO:0000256" key="1">
    <source>
        <dbReference type="SAM" id="MobiDB-lite"/>
    </source>
</evidence>
<proteinExistence type="predicted"/>
<protein>
    <submittedName>
        <fullName evidence="2">Uncharacterized protein</fullName>
    </submittedName>
</protein>
<dbReference type="Proteomes" id="UP000186955">
    <property type="component" value="Unassembled WGS sequence"/>
</dbReference>
<evidence type="ECO:0000313" key="3">
    <source>
        <dbReference type="Proteomes" id="UP000186955"/>
    </source>
</evidence>
<comment type="caution">
    <text evidence="2">The sequence shown here is derived from an EMBL/GenBank/DDBJ whole genome shotgun (WGS) entry which is preliminary data.</text>
</comment>
<dbReference type="STRING" id="1316194.A0A1Q5UA36"/>